<dbReference type="GO" id="GO:0005770">
    <property type="term" value="C:late endosome"/>
    <property type="evidence" value="ECO:0007669"/>
    <property type="project" value="TreeGrafter"/>
</dbReference>
<dbReference type="InParanoid" id="A7AQM8"/>
<reference evidence="2" key="2">
    <citation type="journal article" date="2020" name="Data Brief">
        <title>Transcriptome dataset of Babesia bovis life stages within vertebrate and invertebrate hosts.</title>
        <authorList>
            <person name="Ueti M.W."/>
            <person name="Johnson W.C."/>
            <person name="Kappmeyer L.S."/>
            <person name="Herndon D.R."/>
            <person name="Mousel M.R."/>
            <person name="Reif K.E."/>
            <person name="Taus N.S."/>
            <person name="Ifeonu O.O."/>
            <person name="Silva J.C."/>
            <person name="Suarez C.E."/>
            <person name="Brayton K.A."/>
        </authorList>
    </citation>
    <scope>NUCLEOTIDE SEQUENCE [LARGE SCALE GENOMIC DNA]</scope>
</reference>
<dbReference type="GO" id="GO:0034058">
    <property type="term" value="P:endosomal vesicle fusion"/>
    <property type="evidence" value="ECO:0007669"/>
    <property type="project" value="TreeGrafter"/>
</dbReference>
<organism evidence="1 2">
    <name type="scientific">Babesia bovis</name>
    <dbReference type="NCBI Taxonomy" id="5865"/>
    <lineage>
        <taxon>Eukaryota</taxon>
        <taxon>Sar</taxon>
        <taxon>Alveolata</taxon>
        <taxon>Apicomplexa</taxon>
        <taxon>Aconoidasida</taxon>
        <taxon>Piroplasmida</taxon>
        <taxon>Babesiidae</taxon>
        <taxon>Babesia</taxon>
    </lineage>
</organism>
<name>A7AQM8_BABBO</name>
<dbReference type="GO" id="GO:0030897">
    <property type="term" value="C:HOPS complex"/>
    <property type="evidence" value="ECO:0007669"/>
    <property type="project" value="TreeGrafter"/>
</dbReference>
<dbReference type="GO" id="GO:0006623">
    <property type="term" value="P:protein targeting to vacuole"/>
    <property type="evidence" value="ECO:0007669"/>
    <property type="project" value="InterPro"/>
</dbReference>
<dbReference type="SUPFAM" id="SSF50978">
    <property type="entry name" value="WD40 repeat-like"/>
    <property type="match status" value="1"/>
</dbReference>
<evidence type="ECO:0008006" key="3">
    <source>
        <dbReference type="Google" id="ProtNLM"/>
    </source>
</evidence>
<dbReference type="VEuPathDB" id="PiroplasmaDB:BBOV_IV004860"/>
<dbReference type="eggNOG" id="ENOG502SBRZ">
    <property type="taxonomic scope" value="Eukaryota"/>
</dbReference>
<protein>
    <recommendedName>
        <fullName evidence="3">Vacuolar protein sorting-associated protein 8 central domain-containing protein</fullName>
    </recommendedName>
</protein>
<evidence type="ECO:0000313" key="1">
    <source>
        <dbReference type="EMBL" id="EDO06847.1"/>
    </source>
</evidence>
<reference evidence="1 2" key="1">
    <citation type="journal article" date="2007" name="PLoS Pathog.">
        <title>Genome sequence of Babesia bovis and comparative analysis of apicomplexan hemoprotozoa.</title>
        <authorList>
            <person name="Brayton K.A."/>
            <person name="Lau A.O.T."/>
            <person name="Herndon D.R."/>
            <person name="Hannick L."/>
            <person name="Kappmeyer L.S."/>
            <person name="Berens S.J."/>
            <person name="Bidwell S.L."/>
            <person name="Brown W.C."/>
            <person name="Crabtree J."/>
            <person name="Fadrosh D."/>
            <person name="Feldblum T."/>
            <person name="Forberger H.A."/>
            <person name="Haas B.J."/>
            <person name="Howell J.M."/>
            <person name="Khouri H."/>
            <person name="Koo H."/>
            <person name="Mann D.J."/>
            <person name="Norimine J."/>
            <person name="Paulsen I.T."/>
            <person name="Radune D."/>
            <person name="Ren Q."/>
            <person name="Smith R.K. Jr."/>
            <person name="Suarez C.E."/>
            <person name="White O."/>
            <person name="Wortman J.R."/>
            <person name="Knowles D.P. Jr."/>
            <person name="McElwain T.F."/>
            <person name="Nene V.M."/>
        </authorList>
    </citation>
    <scope>NUCLEOTIDE SEQUENCE [LARGE SCALE GENOMIC DNA]</scope>
    <source>
        <strain evidence="1">T2Bo</strain>
    </source>
</reference>
<sequence>MSYKVLEELLNATDLSDESDDVASATSCSTLTLDVHDYNEVLKDILHDVDGESPSESHDDITPVGSSFQTAKPCDTDLGQQVFNDFGPTRNTSLSRSSSLCTNGAVAPASSREDAEIHGDVNEPIPSEDAGSDKETCGIDVNASRCQCHIKYRTAIGRLVNTPCPLLALLRPVVHRELCKPETVHKIAYLQNCRRQSPDYSSNSSDHDVESDIEMLNDSYILEPSKSCLERLGLLYKPIDTSEKANLIIRCRHNLATALERLQLFNDDFIPINSGRSNSVLSGKSLSPSCIIASNNFLVVGTTNGSLLVCDISNYNTKRQFKPNPDQCDPKDSKILVWQEIDTQNDGGVTYVDIVPESNWICVGYSNGMVKLLRLNKDAVQNQHVEQKNANASETIPSPEPGPQGRGFGLMADAVSSAFGGFRKAGPHVVCSAKPFESAVVTCKFTVGESHDEIICTNGSSVALLTYNKTVLSHNLNVNYVNNFTSRLLENDDLVDLACLASNPQSKYITGVTVSGLVAFATIKRCFVIATRPELSVLFRVPFTERAKDSDGSGYAIPSITWMVLNNSGEIMPVLLIVLGSRISFTLCNLATVKRGGPPVTCTHVGYIKFDTVIRNVHTVSRDMLAVIDLNNILHIFQVNVFNNVMYYDVIRSVDLGQETADLWHTMVNIGPTISVHARTVKMMANSYKKFSALVSELFQGKRNEAYFELRVVSLYILTSKGLWTSEIHSWIKTIGDLTATKRFDDALAISYALSNGMVPGLLDYKAYVDNIKKLVMYVLHQSCAHIIRLSKLMDTEPIAEEEPNSGWSDKLKDDISTQIDDLCCSMFDVCLRMNLYDCLNDLVYRCFATVCMHQVFVKYVLLYYHNDRVELASFKSVVFESIFNFYDRVLDSLKSDYLGDLTNIENLLVLMRDNVEHRYRGQCCYDETDFQITVDERALLAEILCNHLAKLYVLCSRNVIALNTDKTVSMLSKHACWQVFVYCKELIANDITVAIDSLYTESANRINELRSALSPSIGYSPWEQTEGFYVVRVLYSVINSFLTFDNCGLGSESAVTNFCKVLEYLTSTGSFKPVFPLVPNLIYARSDLVYEEKNIDYENMDCLTFECYGSTDAVSPVLQNLMSFSPRLLFTCFANLLMAPDTTLDQYADILGTRIDIFNFVLSILIRCLSTFEGSQSTYTVRSMLSMLILGVASFSESCYLTTHTQAVAVYTLLTEVCDSESTPFIQPGDLSTKELVLPDGSFNNAYFIHSFCKESDQIYDNVRQFNMTPSTTRNLLMLHVRRILCAIYRKYDCQPNRTQNAHFANIKRLCAGVLPLVSDFETRIFLCEVTGNYSGAIKAWESLGNGKVFTYIQQCIDHIKSGTIHPDYTVNQMLLLDPSVQREFVLTLMDELPHLIKVDLQSSTALLIDMFSISSLASVFKEAALQSSQDIVLSTLKDTPDLQLMVLNALLGASKNTPDDGLDFGSGDYFKQYLRLLCKDDPKSVCPFLKRQHKLDIPECLSICIKAGIHDAVSHLLMRAGDFTASARWLLEAIYAVGEDMEWCLRLVHDACSLCLKFEYCTANENLEFLWFGILRYLVESDPVGNRFGAIIEVVFHKGIYQFTRLTNALFELRKYNYADVSTFKRPLRRLLCDLEFQMFVSTASSSMSTGVLRDQFRHSVGHNQRGVILGVDSDERPRSSIKCGVCKAAIWPLLSEDGPKGESATSSGRYQSTFSGNLSLLERQIGVMASLSDNGSSAPTGITHFHNMYTDRLSSLMNKNTATGVPRSNWNRAISGITAQITDTTLSRRGNEPMYGPSVRVFWCGHLFHAACSSNSCATCAYGN</sequence>
<dbReference type="PANTHER" id="PTHR12616:SF8">
    <property type="entry name" value="VACUOLAR PROTEIN SORTING-ASSOCIATED PROTEIN 8 HOMOLOG"/>
    <property type="match status" value="1"/>
</dbReference>
<proteinExistence type="predicted"/>
<dbReference type="OMA" id="FRCFATI"/>
<comment type="caution">
    <text evidence="1">The sequence shown here is derived from an EMBL/GenBank/DDBJ whole genome shotgun (WGS) entry which is preliminary data.</text>
</comment>
<keyword evidence="2" id="KW-1185">Reference proteome</keyword>
<dbReference type="STRING" id="5865.A7AQM8"/>
<accession>A7AQM8</accession>
<dbReference type="EMBL" id="AAXT01000002">
    <property type="protein sequence ID" value="EDO06847.1"/>
    <property type="molecule type" value="Genomic_DNA"/>
</dbReference>
<dbReference type="InterPro" id="IPR045111">
    <property type="entry name" value="Vps41/Vps8"/>
</dbReference>
<dbReference type="InterPro" id="IPR036322">
    <property type="entry name" value="WD40_repeat_dom_sf"/>
</dbReference>
<gene>
    <name evidence="1" type="ORF">BBOV_IV004860</name>
</gene>
<evidence type="ECO:0000313" key="2">
    <source>
        <dbReference type="Proteomes" id="UP000002173"/>
    </source>
</evidence>
<reference evidence="2" key="3">
    <citation type="journal article" date="2021" name="Int. J. Parasitol.">
        <title>Comparative analysis of gene expression between Babesia bovis blood stages and kinetes allowed by improved genome annotation.</title>
        <authorList>
            <person name="Ueti M.W."/>
            <person name="Johnson W.C."/>
            <person name="Kappmeyer L.S."/>
            <person name="Herndon D.R."/>
            <person name="Mousel M.R."/>
            <person name="Reif K.E."/>
            <person name="Taus N.S."/>
            <person name="Ifeonu O.O."/>
            <person name="Silva J.C."/>
            <person name="Suarez C.E."/>
            <person name="Brayton K.A."/>
        </authorList>
    </citation>
    <scope>NUCLEOTIDE SEQUENCE [LARGE SCALE GENOMIC DNA]</scope>
</reference>
<dbReference type="Proteomes" id="UP000002173">
    <property type="component" value="Unassembled WGS sequence"/>
</dbReference>
<dbReference type="KEGG" id="bbo:BBOV_IV004860"/>
<dbReference type="InterPro" id="IPR015943">
    <property type="entry name" value="WD40/YVTN_repeat-like_dom_sf"/>
</dbReference>
<dbReference type="GeneID" id="5478649"/>
<dbReference type="PANTHER" id="PTHR12616">
    <property type="entry name" value="VACUOLAR PROTEIN SORTING VPS41"/>
    <property type="match status" value="1"/>
</dbReference>
<dbReference type="Gene3D" id="2.130.10.10">
    <property type="entry name" value="YVTN repeat-like/Quinoprotein amine dehydrogenase"/>
    <property type="match status" value="1"/>
</dbReference>
<dbReference type="RefSeq" id="XP_001610415.1">
    <property type="nucleotide sequence ID" value="XM_001610365.1"/>
</dbReference>
<dbReference type="Pfam" id="PF23410">
    <property type="entry name" value="Beta-prop_VPS8"/>
    <property type="match status" value="1"/>
</dbReference>